<dbReference type="Gene3D" id="3.20.20.120">
    <property type="entry name" value="Enolase-like C-terminal domain"/>
    <property type="match status" value="1"/>
</dbReference>
<dbReference type="GO" id="GO:0046872">
    <property type="term" value="F:metal ion binding"/>
    <property type="evidence" value="ECO:0007669"/>
    <property type="project" value="UniProtKB-KW"/>
</dbReference>
<dbReference type="InterPro" id="IPR013342">
    <property type="entry name" value="Mandelate_racemase_C"/>
</dbReference>
<dbReference type="SUPFAM" id="SSF54826">
    <property type="entry name" value="Enolase N-terminal domain-like"/>
    <property type="match status" value="1"/>
</dbReference>
<evidence type="ECO:0000256" key="1">
    <source>
        <dbReference type="ARBA" id="ARBA00008031"/>
    </source>
</evidence>
<protein>
    <recommendedName>
        <fullName evidence="7">Dipeptide epimerase</fullName>
        <ecNumber evidence="7">5.1.1.-</ecNumber>
    </recommendedName>
</protein>
<evidence type="ECO:0000256" key="4">
    <source>
        <dbReference type="ARBA" id="ARBA00023235"/>
    </source>
</evidence>
<evidence type="ECO:0000256" key="3">
    <source>
        <dbReference type="ARBA" id="ARBA00022842"/>
    </source>
</evidence>
<proteinExistence type="inferred from homology"/>
<dbReference type="SUPFAM" id="SSF51604">
    <property type="entry name" value="Enolase C-terminal domain-like"/>
    <property type="match status" value="1"/>
</dbReference>
<dbReference type="PANTHER" id="PTHR48080:SF3">
    <property type="entry name" value="ENOLASE SUPERFAMILY MEMBER DDB_G0284701"/>
    <property type="match status" value="1"/>
</dbReference>
<dbReference type="Pfam" id="PF13378">
    <property type="entry name" value="MR_MLE_C"/>
    <property type="match status" value="1"/>
</dbReference>
<reference evidence="9 10" key="1">
    <citation type="journal article" date="2014" name="Proc. Natl. Acad. Sci. U.S.A.">
        <title>Functional type 2 photosynthetic reaction centers found in the rare bacterial phylum Gemmatimonadetes.</title>
        <authorList>
            <person name="Zeng Y."/>
            <person name="Feng F."/>
            <person name="Medova H."/>
            <person name="Dean J."/>
            <person name="Koblizek M."/>
        </authorList>
    </citation>
    <scope>NUCLEOTIDE SEQUENCE [LARGE SCALE GENOMIC DNA]</scope>
    <source>
        <strain evidence="9 10">AP64</strain>
    </source>
</reference>
<sequence length="341" mass="36930">MRLHAEIVTVHTKHPFIIARGGQSEYRVVWVRLVDSDGAEGWGEASPSKFYGETADTVMVALQRFAPVLEHADAWSIDAIERELEKAMRWNASARCAVSAALHDLMGKRLGVPVWKLWGLDAKAAPLSSFTIGIAPDEATLRSRVQEAAHYPILKIKLGSHWDRDVLRIVREEAPKAILRVDANCAWTAKQALGMLDALNAVGVDMLEQPLPPEDLEGIKFVRDRANIPVIVDESCLVAADIPKLEGYVDGINIKLAKCGSLREALRMIAVARAHGLRVMCGCMVETTLGIAAAAHFSPLLDDADLDGAALLSDDPFEGPGIPDGRVVLGDTAGLGVTLRQ</sequence>
<dbReference type="OrthoDB" id="9775391at2"/>
<reference evidence="9 10" key="2">
    <citation type="journal article" date="2016" name="Environ. Microbiol. Rep.">
        <title>Metagenomic evidence for the presence of phototrophic Gemmatimonadetes bacteria in diverse environments.</title>
        <authorList>
            <person name="Zeng Y."/>
            <person name="Baumbach J."/>
            <person name="Barbosa E.G."/>
            <person name="Azevedo V."/>
            <person name="Zhang C."/>
            <person name="Koblizek M."/>
        </authorList>
    </citation>
    <scope>NUCLEOTIDE SEQUENCE [LARGE SCALE GENOMIC DNA]</scope>
    <source>
        <strain evidence="9 10">AP64</strain>
    </source>
</reference>
<keyword evidence="4 7" id="KW-0413">Isomerase</keyword>
<dbReference type="Pfam" id="PF02746">
    <property type="entry name" value="MR_MLE_N"/>
    <property type="match status" value="1"/>
</dbReference>
<dbReference type="InterPro" id="IPR034593">
    <property type="entry name" value="DgoD-like"/>
</dbReference>
<evidence type="ECO:0000256" key="7">
    <source>
        <dbReference type="RuleBase" id="RU366006"/>
    </source>
</evidence>
<feature type="binding site" evidence="6">
    <location>
        <position position="233"/>
    </location>
    <ligand>
        <name>Mg(2+)</name>
        <dbReference type="ChEBI" id="CHEBI:18420"/>
    </ligand>
</feature>
<comment type="cofactor">
    <cofactor evidence="6 7">
        <name>Mg(2+)</name>
        <dbReference type="ChEBI" id="CHEBI:18420"/>
    </cofactor>
    <text evidence="6 7">Binds 1 Mg(2+) ion per subunit.</text>
</comment>
<keyword evidence="3 6" id="KW-0460">Magnesium</keyword>
<name>A0A143BJ12_9BACT</name>
<dbReference type="Gene3D" id="3.30.390.10">
    <property type="entry name" value="Enolase-like, N-terminal domain"/>
    <property type="match status" value="1"/>
</dbReference>
<evidence type="ECO:0000313" key="9">
    <source>
        <dbReference type="EMBL" id="AMW04424.1"/>
    </source>
</evidence>
<dbReference type="KEGG" id="gph:GEMMAAP_05370"/>
<dbReference type="GO" id="GO:0009063">
    <property type="term" value="P:amino acid catabolic process"/>
    <property type="evidence" value="ECO:0007669"/>
    <property type="project" value="InterPro"/>
</dbReference>
<evidence type="ECO:0000256" key="2">
    <source>
        <dbReference type="ARBA" id="ARBA00022723"/>
    </source>
</evidence>
<dbReference type="InterPro" id="IPR029017">
    <property type="entry name" value="Enolase-like_N"/>
</dbReference>
<dbReference type="Proteomes" id="UP000076404">
    <property type="component" value="Chromosome"/>
</dbReference>
<feature type="active site" description="Proton acceptor; specific for (S)-substrate epimerization" evidence="5">
    <location>
        <position position="255"/>
    </location>
</feature>
<keyword evidence="10" id="KW-1185">Reference proteome</keyword>
<gene>
    <name evidence="9" type="ORF">GEMMAAP_05370</name>
</gene>
<dbReference type="STRING" id="1379270.GEMMAAP_05370"/>
<dbReference type="InterPro" id="IPR018110">
    <property type="entry name" value="Mandel_Rmase/mucon_lact_enz_CS"/>
</dbReference>
<dbReference type="SMART" id="SM00922">
    <property type="entry name" value="MR_MLE"/>
    <property type="match status" value="1"/>
</dbReference>
<dbReference type="CDD" id="cd03319">
    <property type="entry name" value="L-Ala-DL-Glu_epimerase"/>
    <property type="match status" value="1"/>
</dbReference>
<feature type="binding site" evidence="6">
    <location>
        <position position="182"/>
    </location>
    <ligand>
        <name>Mg(2+)</name>
        <dbReference type="ChEBI" id="CHEBI:18420"/>
    </ligand>
</feature>
<dbReference type="InterPro" id="IPR036849">
    <property type="entry name" value="Enolase-like_C_sf"/>
</dbReference>
<evidence type="ECO:0000259" key="8">
    <source>
        <dbReference type="SMART" id="SM00922"/>
    </source>
</evidence>
<feature type="active site" description="Proton acceptor; specific for (R)-substrate epimerization" evidence="5">
    <location>
        <position position="157"/>
    </location>
</feature>
<dbReference type="SFLD" id="SFLDG00180">
    <property type="entry name" value="muconate_cycloisomerase"/>
    <property type="match status" value="2"/>
</dbReference>
<dbReference type="InterPro" id="IPR029065">
    <property type="entry name" value="Enolase_C-like"/>
</dbReference>
<dbReference type="EMBL" id="CP011454">
    <property type="protein sequence ID" value="AMW04424.1"/>
    <property type="molecule type" value="Genomic_DNA"/>
</dbReference>
<dbReference type="GO" id="GO:0016855">
    <property type="term" value="F:racemase and epimerase activity, acting on amino acids and derivatives"/>
    <property type="evidence" value="ECO:0007669"/>
    <property type="project" value="UniProtKB-UniRule"/>
</dbReference>
<dbReference type="InterPro" id="IPR034603">
    <property type="entry name" value="Dipeptide_epimerase"/>
</dbReference>
<dbReference type="SFLD" id="SFLDS00001">
    <property type="entry name" value="Enolase"/>
    <property type="match status" value="2"/>
</dbReference>
<feature type="domain" description="Mandelate racemase/muconate lactonizing enzyme C-terminal" evidence="8">
    <location>
        <begin position="137"/>
        <end position="229"/>
    </location>
</feature>
<evidence type="ECO:0000313" key="10">
    <source>
        <dbReference type="Proteomes" id="UP000076404"/>
    </source>
</evidence>
<keyword evidence="2 6" id="KW-0479">Metal-binding</keyword>
<evidence type="ECO:0000256" key="5">
    <source>
        <dbReference type="PIRSR" id="PIRSR634603-1"/>
    </source>
</evidence>
<dbReference type="SFLD" id="SFLDF00009">
    <property type="entry name" value="o-succinylbenzoate_synthase"/>
    <property type="match status" value="1"/>
</dbReference>
<dbReference type="PROSITE" id="PS00909">
    <property type="entry name" value="MR_MLE_2"/>
    <property type="match status" value="1"/>
</dbReference>
<dbReference type="RefSeq" id="WP_026849915.1">
    <property type="nucleotide sequence ID" value="NZ_CP011454.1"/>
</dbReference>
<dbReference type="eggNOG" id="COG4948">
    <property type="taxonomic scope" value="Bacteria"/>
</dbReference>
<organism evidence="9 10">
    <name type="scientific">Gemmatimonas phototrophica</name>
    <dbReference type="NCBI Taxonomy" id="1379270"/>
    <lineage>
        <taxon>Bacteria</taxon>
        <taxon>Pseudomonadati</taxon>
        <taxon>Gemmatimonadota</taxon>
        <taxon>Gemmatimonadia</taxon>
        <taxon>Gemmatimonadales</taxon>
        <taxon>Gemmatimonadaceae</taxon>
        <taxon>Gemmatimonas</taxon>
    </lineage>
</organism>
<evidence type="ECO:0000256" key="6">
    <source>
        <dbReference type="PIRSR" id="PIRSR634603-3"/>
    </source>
</evidence>
<dbReference type="InterPro" id="IPR013341">
    <property type="entry name" value="Mandelate_racemase_N_dom"/>
</dbReference>
<dbReference type="AlphaFoldDB" id="A0A143BJ12"/>
<dbReference type="EC" id="5.1.1.-" evidence="7"/>
<feature type="binding site" evidence="6">
    <location>
        <position position="208"/>
    </location>
    <ligand>
        <name>Mg(2+)</name>
        <dbReference type="ChEBI" id="CHEBI:18420"/>
    </ligand>
</feature>
<comment type="similarity">
    <text evidence="1 7">Belongs to the mandelate racemase/muconate lactonizing enzyme family.</text>
</comment>
<dbReference type="SFLD" id="SFLDF00010">
    <property type="entry name" value="dipeptide_epimerase"/>
    <property type="match status" value="1"/>
</dbReference>
<dbReference type="PANTHER" id="PTHR48080">
    <property type="entry name" value="D-GALACTONATE DEHYDRATASE-RELATED"/>
    <property type="match status" value="1"/>
</dbReference>
<accession>A0A143BJ12</accession>